<comment type="caution">
    <text evidence="2">The sequence shown here is derived from an EMBL/GenBank/DDBJ whole genome shotgun (WGS) entry which is preliminary data.</text>
</comment>
<evidence type="ECO:0000256" key="1">
    <source>
        <dbReference type="SAM" id="MobiDB-lite"/>
    </source>
</evidence>
<proteinExistence type="predicted"/>
<name>A0ABP8S2H1_9PSEU</name>
<evidence type="ECO:0000313" key="3">
    <source>
        <dbReference type="Proteomes" id="UP001501598"/>
    </source>
</evidence>
<dbReference type="EMBL" id="BAABGT010000100">
    <property type="protein sequence ID" value="GAA4557210.1"/>
    <property type="molecule type" value="Genomic_DNA"/>
</dbReference>
<dbReference type="Proteomes" id="UP001501598">
    <property type="component" value="Unassembled WGS sequence"/>
</dbReference>
<organism evidence="2 3">
    <name type="scientific">Pseudonocardia xishanensis</name>
    <dbReference type="NCBI Taxonomy" id="630995"/>
    <lineage>
        <taxon>Bacteria</taxon>
        <taxon>Bacillati</taxon>
        <taxon>Actinomycetota</taxon>
        <taxon>Actinomycetes</taxon>
        <taxon>Pseudonocardiales</taxon>
        <taxon>Pseudonocardiaceae</taxon>
        <taxon>Pseudonocardia</taxon>
    </lineage>
</organism>
<feature type="region of interest" description="Disordered" evidence="1">
    <location>
        <begin position="1"/>
        <end position="20"/>
    </location>
</feature>
<feature type="region of interest" description="Disordered" evidence="1">
    <location>
        <begin position="28"/>
        <end position="52"/>
    </location>
</feature>
<reference evidence="3" key="1">
    <citation type="journal article" date="2019" name="Int. J. Syst. Evol. Microbiol.">
        <title>The Global Catalogue of Microorganisms (GCM) 10K type strain sequencing project: providing services to taxonomists for standard genome sequencing and annotation.</title>
        <authorList>
            <consortium name="The Broad Institute Genomics Platform"/>
            <consortium name="The Broad Institute Genome Sequencing Center for Infectious Disease"/>
            <person name="Wu L."/>
            <person name="Ma J."/>
        </authorList>
    </citation>
    <scope>NUCLEOTIDE SEQUENCE [LARGE SCALE GENOMIC DNA]</scope>
    <source>
        <strain evidence="3">JCM 17906</strain>
    </source>
</reference>
<evidence type="ECO:0000313" key="2">
    <source>
        <dbReference type="EMBL" id="GAA4557210.1"/>
    </source>
</evidence>
<protein>
    <submittedName>
        <fullName evidence="2">Uncharacterized protein</fullName>
    </submittedName>
</protein>
<gene>
    <name evidence="2" type="ORF">GCM10023175_61040</name>
</gene>
<sequence length="63" mass="6632">MAGRGVAEVPGELERGGTAQEGAVHVEDVQAGQDEESVLGAVGRESRGPLGAETRMLARRKRF</sequence>
<accession>A0ABP8S2H1</accession>
<keyword evidence="3" id="KW-1185">Reference proteome</keyword>